<reference evidence="10" key="1">
    <citation type="submission" date="2025-08" db="UniProtKB">
        <authorList>
            <consortium name="RefSeq"/>
        </authorList>
    </citation>
    <scope>IDENTIFICATION</scope>
    <source>
        <tissue evidence="10">Whole Larva</tissue>
    </source>
</reference>
<protein>
    <submittedName>
        <fullName evidence="10">RNA polymerase II transcriptional coactivator</fullName>
    </submittedName>
</protein>
<sequence length="119" mass="13154">MPKVRSTKRKQSESDSDSGPDDRNPVKKSKEPEKSTGGGGSKASSGGGGGDDEMSWELGNNRMLKLTEFKGKWYVNIREFYLSDGDLKPGKKGIMLSMPQWQKFKSALPDLEEAIKKNV</sequence>
<dbReference type="Proteomes" id="UP000695000">
    <property type="component" value="Unplaced"/>
</dbReference>
<proteinExistence type="inferred from homology"/>
<comment type="similarity">
    <text evidence="2">Belongs to the transcriptional coactivator PC4 family.</text>
</comment>
<dbReference type="RefSeq" id="XP_017786335.1">
    <property type="nucleotide sequence ID" value="XM_017930846.1"/>
</dbReference>
<dbReference type="SUPFAM" id="SSF54447">
    <property type="entry name" value="ssDNA-binding transcriptional regulator domain"/>
    <property type="match status" value="1"/>
</dbReference>
<keyword evidence="6" id="KW-0539">Nucleus</keyword>
<evidence type="ECO:0000256" key="6">
    <source>
        <dbReference type="ARBA" id="ARBA00023242"/>
    </source>
</evidence>
<dbReference type="InterPro" id="IPR003173">
    <property type="entry name" value="PC4_C"/>
</dbReference>
<evidence type="ECO:0000256" key="4">
    <source>
        <dbReference type="ARBA" id="ARBA00023125"/>
    </source>
</evidence>
<feature type="region of interest" description="Disordered" evidence="7">
    <location>
        <begin position="1"/>
        <end position="56"/>
    </location>
</feature>
<evidence type="ECO:0000256" key="1">
    <source>
        <dbReference type="ARBA" id="ARBA00004123"/>
    </source>
</evidence>
<dbReference type="Pfam" id="PF02229">
    <property type="entry name" value="PC4"/>
    <property type="match status" value="1"/>
</dbReference>
<evidence type="ECO:0000256" key="3">
    <source>
        <dbReference type="ARBA" id="ARBA00023015"/>
    </source>
</evidence>
<keyword evidence="4" id="KW-0238">DNA-binding</keyword>
<accession>A0ABM1NHN5</accession>
<dbReference type="PANTHER" id="PTHR13215">
    <property type="entry name" value="RNA POLYMERASE II TRANSCRIPTIONAL COACTIVATOR"/>
    <property type="match status" value="1"/>
</dbReference>
<feature type="compositionally biased region" description="Gly residues" evidence="7">
    <location>
        <begin position="36"/>
        <end position="49"/>
    </location>
</feature>
<dbReference type="GeneID" id="108569337"/>
<keyword evidence="3" id="KW-0805">Transcription regulation</keyword>
<organism evidence="9 10">
    <name type="scientific">Nicrophorus vespilloides</name>
    <name type="common">Boreal carrion beetle</name>
    <dbReference type="NCBI Taxonomy" id="110193"/>
    <lineage>
        <taxon>Eukaryota</taxon>
        <taxon>Metazoa</taxon>
        <taxon>Ecdysozoa</taxon>
        <taxon>Arthropoda</taxon>
        <taxon>Hexapoda</taxon>
        <taxon>Insecta</taxon>
        <taxon>Pterygota</taxon>
        <taxon>Neoptera</taxon>
        <taxon>Endopterygota</taxon>
        <taxon>Coleoptera</taxon>
        <taxon>Polyphaga</taxon>
        <taxon>Staphyliniformia</taxon>
        <taxon>Silphidae</taxon>
        <taxon>Nicrophorinae</taxon>
        <taxon>Nicrophorus</taxon>
    </lineage>
</organism>
<feature type="compositionally biased region" description="Basic and acidic residues" evidence="7">
    <location>
        <begin position="20"/>
        <end position="34"/>
    </location>
</feature>
<feature type="domain" description="Transcriptional coactivator p15 (PC4) C-terminal" evidence="8">
    <location>
        <begin position="56"/>
        <end position="107"/>
    </location>
</feature>
<dbReference type="InterPro" id="IPR009044">
    <property type="entry name" value="ssDNA-bd_transcriptional_reg"/>
</dbReference>
<evidence type="ECO:0000256" key="2">
    <source>
        <dbReference type="ARBA" id="ARBA00009001"/>
    </source>
</evidence>
<evidence type="ECO:0000313" key="9">
    <source>
        <dbReference type="Proteomes" id="UP000695000"/>
    </source>
</evidence>
<evidence type="ECO:0000256" key="5">
    <source>
        <dbReference type="ARBA" id="ARBA00023163"/>
    </source>
</evidence>
<evidence type="ECO:0000313" key="10">
    <source>
        <dbReference type="RefSeq" id="XP_017786335.1"/>
    </source>
</evidence>
<comment type="subcellular location">
    <subcellularLocation>
        <location evidence="1">Nucleus</location>
    </subcellularLocation>
</comment>
<keyword evidence="5" id="KW-0804">Transcription</keyword>
<keyword evidence="9" id="KW-1185">Reference proteome</keyword>
<dbReference type="Gene3D" id="2.30.31.10">
    <property type="entry name" value="Transcriptional Coactivator Pc4, Chain A"/>
    <property type="match status" value="1"/>
</dbReference>
<evidence type="ECO:0000259" key="8">
    <source>
        <dbReference type="Pfam" id="PF02229"/>
    </source>
</evidence>
<evidence type="ECO:0000256" key="7">
    <source>
        <dbReference type="SAM" id="MobiDB-lite"/>
    </source>
</evidence>
<dbReference type="InterPro" id="IPR045125">
    <property type="entry name" value="Sub1/Tcp4-like"/>
</dbReference>
<gene>
    <name evidence="10" type="primary">LOC108569337</name>
</gene>
<name>A0ABM1NHN5_NICVS</name>